<dbReference type="EMBL" id="CP000050">
    <property type="protein sequence ID" value="AAY49573.1"/>
    <property type="molecule type" value="Genomic_DNA"/>
</dbReference>
<organism evidence="2 3">
    <name type="scientific">Xanthomonas campestris pv. campestris (strain 8004)</name>
    <dbReference type="NCBI Taxonomy" id="314565"/>
    <lineage>
        <taxon>Bacteria</taxon>
        <taxon>Pseudomonadati</taxon>
        <taxon>Pseudomonadota</taxon>
        <taxon>Gammaproteobacteria</taxon>
        <taxon>Lysobacterales</taxon>
        <taxon>Lysobacteraceae</taxon>
        <taxon>Xanthomonas</taxon>
    </lineage>
</organism>
<evidence type="ECO:0000313" key="3">
    <source>
        <dbReference type="Proteomes" id="UP000000420"/>
    </source>
</evidence>
<dbReference type="GO" id="GO:0005886">
    <property type="term" value="C:plasma membrane"/>
    <property type="evidence" value="ECO:0007669"/>
    <property type="project" value="TreeGrafter"/>
</dbReference>
<feature type="transmembrane region" description="Helical" evidence="1">
    <location>
        <begin position="20"/>
        <end position="37"/>
    </location>
</feature>
<dbReference type="Proteomes" id="UP000000420">
    <property type="component" value="Chromosome"/>
</dbReference>
<reference evidence="2 3" key="1">
    <citation type="journal article" date="2005" name="Genome Res.">
        <title>Comparative and functional genomic analyses of the pathogenicity of phytopathogen Xanthomonas campestris pv. campestris.</title>
        <authorList>
            <person name="Qian W."/>
            <person name="Jia Y."/>
            <person name="Ren S.X."/>
            <person name="He Y.Q."/>
            <person name="Feng J.X."/>
            <person name="Lu L.F."/>
            <person name="Sun Q."/>
            <person name="Ying G."/>
            <person name="Tang D.J."/>
            <person name="Tang H."/>
            <person name="Wu W."/>
            <person name="Hao P."/>
            <person name="Wang L."/>
            <person name="Jiang B.L."/>
            <person name="Zeng S."/>
            <person name="Gu W.Y."/>
            <person name="Lu G."/>
            <person name="Rong L."/>
            <person name="Tian Y."/>
            <person name="Yao Z."/>
            <person name="Fu G."/>
            <person name="Chen B."/>
            <person name="Fang R."/>
            <person name="Qiang B."/>
            <person name="Chen Z."/>
            <person name="Zhao G.P."/>
            <person name="Tang J.L."/>
            <person name="He C."/>
        </authorList>
    </citation>
    <scope>NUCLEOTIDE SEQUENCE [LARGE SCALE GENOMIC DNA]</scope>
    <source>
        <strain evidence="2 3">8004</strain>
    </source>
</reference>
<keyword evidence="1" id="KW-0472">Membrane</keyword>
<dbReference type="PANTHER" id="PTHR42709:SF11">
    <property type="entry name" value="DEDA FAMILY PROTEIN"/>
    <property type="match status" value="1"/>
</dbReference>
<evidence type="ECO:0000313" key="2">
    <source>
        <dbReference type="EMBL" id="AAY49573.1"/>
    </source>
</evidence>
<accession>A0A0H2XA37</accession>
<name>A0A0H2XA37_XANC8</name>
<feature type="transmembrane region" description="Helical" evidence="1">
    <location>
        <begin position="130"/>
        <end position="151"/>
    </location>
</feature>
<dbReference type="GeneID" id="58013738"/>
<evidence type="ECO:0008006" key="4">
    <source>
        <dbReference type="Google" id="ProtNLM"/>
    </source>
</evidence>
<dbReference type="KEGG" id="xcb:XC_2523"/>
<dbReference type="RefSeq" id="WP_011036885.1">
    <property type="nucleotide sequence ID" value="NC_007086.1"/>
</dbReference>
<keyword evidence="1" id="KW-0812">Transmembrane</keyword>
<dbReference type="AlphaFoldDB" id="A0A0H2XA37"/>
<proteinExistence type="predicted"/>
<protein>
    <recommendedName>
        <fullName evidence="4">DedA family protein</fullName>
    </recommendedName>
</protein>
<dbReference type="PANTHER" id="PTHR42709">
    <property type="entry name" value="ALKALINE PHOSPHATASE LIKE PROTEIN"/>
    <property type="match status" value="1"/>
</dbReference>
<gene>
    <name evidence="2" type="ordered locus">XC_2523</name>
</gene>
<sequence length="204" mass="22378">MKIFGPLYDVAIRWSRHRRAPALLTGLSFVEGFIFPVPPEVMLAPMSLAEPRRALWFATLSLIGSLSGALVGYLLGHFAFAALQPLIEWLGWSARIDEQVQNLRQVVAESPWKAFWLLVIVGFTPIPLKIFTWASGVVGVPILPFIASMLVGRGKRVYLVAGAIRLGGARAEAALHRWIEPLGWVAMAVLAVVAGWLVWKATNG</sequence>
<dbReference type="InterPro" id="IPR051311">
    <property type="entry name" value="DedA_domain"/>
</dbReference>
<dbReference type="HOGENOM" id="CLU_098634_1_0_6"/>
<keyword evidence="1" id="KW-1133">Transmembrane helix</keyword>
<evidence type="ECO:0000256" key="1">
    <source>
        <dbReference type="SAM" id="Phobius"/>
    </source>
</evidence>
<feature type="transmembrane region" description="Helical" evidence="1">
    <location>
        <begin position="57"/>
        <end position="83"/>
    </location>
</feature>
<feature type="transmembrane region" description="Helical" evidence="1">
    <location>
        <begin position="182"/>
        <end position="199"/>
    </location>
</feature>